<evidence type="ECO:0000256" key="2">
    <source>
        <dbReference type="ARBA" id="ARBA00022857"/>
    </source>
</evidence>
<dbReference type="OrthoDB" id="419598at2759"/>
<dbReference type="InterPro" id="IPR008030">
    <property type="entry name" value="NmrA-like"/>
</dbReference>
<protein>
    <recommendedName>
        <fullName evidence="4">NmrA-like domain-containing protein</fullName>
    </recommendedName>
</protein>
<reference evidence="5" key="1">
    <citation type="submission" date="2021-10" db="EMBL/GenBank/DDBJ databases">
        <authorList>
            <person name="Piombo E."/>
        </authorList>
    </citation>
    <scope>NUCLEOTIDE SEQUENCE</scope>
</reference>
<keyword evidence="6" id="KW-1185">Reference proteome</keyword>
<dbReference type="InterPro" id="IPR051609">
    <property type="entry name" value="NmrA/Isoflavone_reductase-like"/>
</dbReference>
<dbReference type="Pfam" id="PF05368">
    <property type="entry name" value="NmrA"/>
    <property type="match status" value="1"/>
</dbReference>
<comment type="similarity">
    <text evidence="1">Belongs to the NmrA-type oxidoreductase family. Isoflavone reductase subfamily.</text>
</comment>
<comment type="caution">
    <text evidence="5">The sequence shown here is derived from an EMBL/GenBank/DDBJ whole genome shotgun (WGS) entry which is preliminary data.</text>
</comment>
<evidence type="ECO:0000256" key="3">
    <source>
        <dbReference type="ARBA" id="ARBA00023002"/>
    </source>
</evidence>
<dbReference type="Proteomes" id="UP000696573">
    <property type="component" value="Unassembled WGS sequence"/>
</dbReference>
<dbReference type="Gene3D" id="3.40.50.720">
    <property type="entry name" value="NAD(P)-binding Rossmann-like Domain"/>
    <property type="match status" value="1"/>
</dbReference>
<gene>
    <name evidence="5" type="ORF">CRHIZ90672A_00019092</name>
</gene>
<dbReference type="EMBL" id="CABFNQ020000600">
    <property type="protein sequence ID" value="CAH0019976.1"/>
    <property type="molecule type" value="Genomic_DNA"/>
</dbReference>
<sequence>MAIIAVAGGTGNLGRTLVKAIVATGKHEVKILGRKANPDLEKTLGATIIPVDYTDIAATTKALEDNNVHTVVSAIAMLVFGGVPPEVELIRAADASKTTKRFITSGWGIAHTEDQASQLVSVPHKLNAAKAMKETKDLEYTVVHNGMLLDYWTTKPSEMSPFSLVVDAAHKVAAIPGDGNTPVAFTHTSDVAEYVTALLDAEEWDADSTIVGDKVTWNEFVKLAEAAHGAKFDVRYDSLEDLKNGKVTELPSQVAAYQFVPKEIFQGFCITFGQWFASGVFDLTPSKVLPGLKPLTVKEALAYK</sequence>
<organism evidence="5 6">
    <name type="scientific">Clonostachys rhizophaga</name>
    <dbReference type="NCBI Taxonomy" id="160324"/>
    <lineage>
        <taxon>Eukaryota</taxon>
        <taxon>Fungi</taxon>
        <taxon>Dikarya</taxon>
        <taxon>Ascomycota</taxon>
        <taxon>Pezizomycotina</taxon>
        <taxon>Sordariomycetes</taxon>
        <taxon>Hypocreomycetidae</taxon>
        <taxon>Hypocreales</taxon>
        <taxon>Bionectriaceae</taxon>
        <taxon>Clonostachys</taxon>
    </lineage>
</organism>
<evidence type="ECO:0000313" key="6">
    <source>
        <dbReference type="Proteomes" id="UP000696573"/>
    </source>
</evidence>
<evidence type="ECO:0000256" key="1">
    <source>
        <dbReference type="ARBA" id="ARBA00005725"/>
    </source>
</evidence>
<dbReference type="PANTHER" id="PTHR47706">
    <property type="entry name" value="NMRA-LIKE FAMILY PROTEIN"/>
    <property type="match status" value="1"/>
</dbReference>
<dbReference type="InterPro" id="IPR036291">
    <property type="entry name" value="NAD(P)-bd_dom_sf"/>
</dbReference>
<evidence type="ECO:0000313" key="5">
    <source>
        <dbReference type="EMBL" id="CAH0019976.1"/>
    </source>
</evidence>
<proteinExistence type="inferred from homology"/>
<dbReference type="Gene3D" id="3.90.25.10">
    <property type="entry name" value="UDP-galactose 4-epimerase, domain 1"/>
    <property type="match status" value="1"/>
</dbReference>
<feature type="domain" description="NmrA-like" evidence="4">
    <location>
        <begin position="4"/>
        <end position="244"/>
    </location>
</feature>
<dbReference type="AlphaFoldDB" id="A0A9N9VDW8"/>
<dbReference type="GO" id="GO:0016491">
    <property type="term" value="F:oxidoreductase activity"/>
    <property type="evidence" value="ECO:0007669"/>
    <property type="project" value="UniProtKB-KW"/>
</dbReference>
<dbReference type="PANTHER" id="PTHR47706:SF4">
    <property type="entry name" value="NMRA-LIKE DOMAIN-CONTAINING PROTEIN"/>
    <property type="match status" value="1"/>
</dbReference>
<keyword evidence="3" id="KW-0560">Oxidoreductase</keyword>
<evidence type="ECO:0000259" key="4">
    <source>
        <dbReference type="Pfam" id="PF05368"/>
    </source>
</evidence>
<keyword evidence="2" id="KW-0521">NADP</keyword>
<name>A0A9N9VDW8_9HYPO</name>
<accession>A0A9N9VDW8</accession>
<dbReference type="SUPFAM" id="SSF51735">
    <property type="entry name" value="NAD(P)-binding Rossmann-fold domains"/>
    <property type="match status" value="1"/>
</dbReference>